<evidence type="ECO:0000256" key="5">
    <source>
        <dbReference type="SAM" id="Phobius"/>
    </source>
</evidence>
<keyword evidence="8" id="KW-1185">Reference proteome</keyword>
<dbReference type="GO" id="GO:0004252">
    <property type="term" value="F:serine-type endopeptidase activity"/>
    <property type="evidence" value="ECO:0007669"/>
    <property type="project" value="InterPro"/>
</dbReference>
<gene>
    <name evidence="7" type="ORF">BFG52_02235</name>
</gene>
<dbReference type="InterPro" id="IPR023826">
    <property type="entry name" value="Rhom-like_SP_proteobac"/>
</dbReference>
<dbReference type="EMBL" id="CP016895">
    <property type="protein sequence ID" value="AOA57290.1"/>
    <property type="molecule type" value="Genomic_DNA"/>
</dbReference>
<keyword evidence="3 5" id="KW-1133">Transmembrane helix</keyword>
<dbReference type="Gene3D" id="1.20.1540.10">
    <property type="entry name" value="Rhomboid-like"/>
    <property type="match status" value="1"/>
</dbReference>
<dbReference type="Pfam" id="PF01694">
    <property type="entry name" value="Rhomboid"/>
    <property type="match status" value="1"/>
</dbReference>
<comment type="subcellular location">
    <subcellularLocation>
        <location evidence="1">Membrane</location>
        <topology evidence="1">Multi-pass membrane protein</topology>
    </subcellularLocation>
</comment>
<name>A0A1B2LWG2_9GAMM</name>
<evidence type="ECO:0000256" key="3">
    <source>
        <dbReference type="ARBA" id="ARBA00022989"/>
    </source>
</evidence>
<feature type="transmembrane region" description="Helical" evidence="5">
    <location>
        <begin position="163"/>
        <end position="185"/>
    </location>
</feature>
<protein>
    <submittedName>
        <fullName evidence="7">Rhombosortase</fullName>
    </submittedName>
</protein>
<dbReference type="InterPro" id="IPR035952">
    <property type="entry name" value="Rhomboid-like_sf"/>
</dbReference>
<dbReference type="Proteomes" id="UP000093391">
    <property type="component" value="Chromosome"/>
</dbReference>
<evidence type="ECO:0000313" key="8">
    <source>
        <dbReference type="Proteomes" id="UP000093391"/>
    </source>
</evidence>
<evidence type="ECO:0000259" key="6">
    <source>
        <dbReference type="Pfam" id="PF01694"/>
    </source>
</evidence>
<evidence type="ECO:0000256" key="2">
    <source>
        <dbReference type="ARBA" id="ARBA00022692"/>
    </source>
</evidence>
<dbReference type="OrthoDB" id="196054at2"/>
<organism evidence="7 8">
    <name type="scientific">Acinetobacter larvae</name>
    <dbReference type="NCBI Taxonomy" id="1789224"/>
    <lineage>
        <taxon>Bacteria</taxon>
        <taxon>Pseudomonadati</taxon>
        <taxon>Pseudomonadota</taxon>
        <taxon>Gammaproteobacteria</taxon>
        <taxon>Moraxellales</taxon>
        <taxon>Moraxellaceae</taxon>
        <taxon>Acinetobacter</taxon>
    </lineage>
</organism>
<feature type="transmembrane region" description="Helical" evidence="5">
    <location>
        <begin position="52"/>
        <end position="71"/>
    </location>
</feature>
<dbReference type="KEGG" id="ala:BFG52_02235"/>
<feature type="transmembrane region" description="Helical" evidence="5">
    <location>
        <begin position="78"/>
        <end position="98"/>
    </location>
</feature>
<evidence type="ECO:0000256" key="1">
    <source>
        <dbReference type="ARBA" id="ARBA00004141"/>
    </source>
</evidence>
<dbReference type="GO" id="GO:0016020">
    <property type="term" value="C:membrane"/>
    <property type="evidence" value="ECO:0007669"/>
    <property type="project" value="UniProtKB-SubCell"/>
</dbReference>
<sequence>MVNHILMKRLLFVACCMVISALLQLLQAESVYWRWAFWSEPWRWWSAHWVHVNWIHYFLNIFAFICLPFIFPRLRLSVLAALLLVLPPLVSISFYYYFPEVEVYAGLSGVLHGLYIAAALDALTIASERRFALLLLAVVGLKLFWENIFAAHDQIATMIGSPVLIEAHLLGAWWGVICTALWLGYRQYQRHHALE</sequence>
<keyword evidence="2 5" id="KW-0812">Transmembrane</keyword>
<dbReference type="NCBIfam" id="TIGR03902">
    <property type="entry name" value="rhom_GG_sort"/>
    <property type="match status" value="1"/>
</dbReference>
<feature type="transmembrane region" description="Helical" evidence="5">
    <location>
        <begin position="131"/>
        <end position="151"/>
    </location>
</feature>
<dbReference type="STRING" id="1789224.BFG52_02235"/>
<dbReference type="RefSeq" id="WP_067552055.1">
    <property type="nucleotide sequence ID" value="NZ_CP016895.1"/>
</dbReference>
<proteinExistence type="predicted"/>
<feature type="transmembrane region" description="Helical" evidence="5">
    <location>
        <begin position="104"/>
        <end position="124"/>
    </location>
</feature>
<feature type="domain" description="Peptidase S54 rhomboid" evidence="6">
    <location>
        <begin position="40"/>
        <end position="181"/>
    </location>
</feature>
<dbReference type="AlphaFoldDB" id="A0A1B2LWG2"/>
<dbReference type="InterPro" id="IPR022764">
    <property type="entry name" value="Peptidase_S54_rhomboid_dom"/>
</dbReference>
<accession>A0A1B2LWG2</accession>
<evidence type="ECO:0000256" key="4">
    <source>
        <dbReference type="ARBA" id="ARBA00023136"/>
    </source>
</evidence>
<reference evidence="7 8" key="1">
    <citation type="submission" date="2016-08" db="EMBL/GenBank/DDBJ databases">
        <authorList>
            <person name="Seilhamer J.J."/>
        </authorList>
    </citation>
    <scope>NUCLEOTIDE SEQUENCE [LARGE SCALE GENOMIC DNA]</scope>
    <source>
        <strain evidence="7 8">BRTC-1</strain>
    </source>
</reference>
<dbReference type="SUPFAM" id="SSF144091">
    <property type="entry name" value="Rhomboid-like"/>
    <property type="match status" value="1"/>
</dbReference>
<keyword evidence="4 5" id="KW-0472">Membrane</keyword>
<evidence type="ECO:0000313" key="7">
    <source>
        <dbReference type="EMBL" id="AOA57290.1"/>
    </source>
</evidence>